<evidence type="ECO:0000256" key="3">
    <source>
        <dbReference type="ARBA" id="ARBA00022679"/>
    </source>
</evidence>
<dbReference type="RefSeq" id="WP_075368760.1">
    <property type="nucleotide sequence ID" value="NZ_JAKGAJ010000009.1"/>
</dbReference>
<sequence length="252" mass="28777">MRPKTLSVIIPAKDEVENLPTLLDEIDQALVSIEYEIIVIDDGSIDNTQNWLENETRKNPRLRAYRHHKSSGQSTSIWQAARLAEGDWLATIDADGQNDPADIPILYQYASTNTVTIIAGHRNKRRDIWHKRFSSKIANRVRSMLLKDSTPDTGCGLKLINRNAFLKLPYFNHMHRFIPALIQAQGGTCISMNVNHRERQNGHSHYGLHDRLWAGIIDILGVMWLRRRSRLPANLMPLVDSYPTDNDSGKHV</sequence>
<evidence type="ECO:0000259" key="8">
    <source>
        <dbReference type="Pfam" id="PF00535"/>
    </source>
</evidence>
<dbReference type="InterPro" id="IPR001173">
    <property type="entry name" value="Glyco_trans_2-like"/>
</dbReference>
<keyword evidence="7" id="KW-0472">Membrane</keyword>
<dbReference type="InterPro" id="IPR029044">
    <property type="entry name" value="Nucleotide-diphossugar_trans"/>
</dbReference>
<keyword evidence="10" id="KW-1185">Reference proteome</keyword>
<evidence type="ECO:0000313" key="10">
    <source>
        <dbReference type="Proteomes" id="UP000186806"/>
    </source>
</evidence>
<proteinExistence type="predicted"/>
<dbReference type="InterPro" id="IPR050256">
    <property type="entry name" value="Glycosyltransferase_2"/>
</dbReference>
<evidence type="ECO:0000256" key="6">
    <source>
        <dbReference type="ARBA" id="ARBA00022989"/>
    </source>
</evidence>
<dbReference type="Proteomes" id="UP000186806">
    <property type="component" value="Unassembled WGS sequence"/>
</dbReference>
<dbReference type="SUPFAM" id="SSF53448">
    <property type="entry name" value="Nucleotide-diphospho-sugar transferases"/>
    <property type="match status" value="1"/>
</dbReference>
<evidence type="ECO:0000256" key="2">
    <source>
        <dbReference type="ARBA" id="ARBA00022676"/>
    </source>
</evidence>
<keyword evidence="1" id="KW-1003">Cell membrane</keyword>
<accession>A0A1Q8TE98</accession>
<feature type="domain" description="Glycosyltransferase 2-like" evidence="8">
    <location>
        <begin position="7"/>
        <end position="165"/>
    </location>
</feature>
<protein>
    <submittedName>
        <fullName evidence="9">Dolichol-phosphate mannosyltransferase</fullName>
    </submittedName>
</protein>
<dbReference type="GO" id="GO:0009103">
    <property type="term" value="P:lipopolysaccharide biosynthetic process"/>
    <property type="evidence" value="ECO:0007669"/>
    <property type="project" value="UniProtKB-KW"/>
</dbReference>
<keyword evidence="3 9" id="KW-0808">Transferase</keyword>
<dbReference type="PANTHER" id="PTHR48090">
    <property type="entry name" value="UNDECAPRENYL-PHOSPHATE 4-DEOXY-4-FORMAMIDO-L-ARABINOSE TRANSFERASE-RELATED"/>
    <property type="match status" value="1"/>
</dbReference>
<organism evidence="9 10">
    <name type="scientific">Chromohalobacter japonicus</name>
    <dbReference type="NCBI Taxonomy" id="223900"/>
    <lineage>
        <taxon>Bacteria</taxon>
        <taxon>Pseudomonadati</taxon>
        <taxon>Pseudomonadota</taxon>
        <taxon>Gammaproteobacteria</taxon>
        <taxon>Oceanospirillales</taxon>
        <taxon>Halomonadaceae</taxon>
        <taxon>Chromohalobacter</taxon>
    </lineage>
</organism>
<dbReference type="Pfam" id="PF00535">
    <property type="entry name" value="Glycos_transf_2"/>
    <property type="match status" value="1"/>
</dbReference>
<dbReference type="GO" id="GO:0005886">
    <property type="term" value="C:plasma membrane"/>
    <property type="evidence" value="ECO:0007669"/>
    <property type="project" value="TreeGrafter"/>
</dbReference>
<dbReference type="FunFam" id="3.90.550.10:FF:000170">
    <property type="entry name" value="Dolichol-phosphate mannosyltransferase"/>
    <property type="match status" value="1"/>
</dbReference>
<keyword evidence="4" id="KW-0812">Transmembrane</keyword>
<dbReference type="Gene3D" id="3.90.550.10">
    <property type="entry name" value="Spore Coat Polysaccharide Biosynthesis Protein SpsA, Chain A"/>
    <property type="match status" value="1"/>
</dbReference>
<keyword evidence="5" id="KW-0448">Lipopolysaccharide biosynthesis</keyword>
<dbReference type="EMBL" id="MSDQ01000015">
    <property type="protein sequence ID" value="OLO12005.1"/>
    <property type="molecule type" value="Genomic_DNA"/>
</dbReference>
<keyword evidence="2 9" id="KW-0328">Glycosyltransferase</keyword>
<evidence type="ECO:0000256" key="5">
    <source>
        <dbReference type="ARBA" id="ARBA00022985"/>
    </source>
</evidence>
<evidence type="ECO:0000313" key="9">
    <source>
        <dbReference type="EMBL" id="OLO12005.1"/>
    </source>
</evidence>
<evidence type="ECO:0000256" key="1">
    <source>
        <dbReference type="ARBA" id="ARBA00022475"/>
    </source>
</evidence>
<name>A0A1Q8TE98_9GAMM</name>
<gene>
    <name evidence="9" type="ORF">BTW10_06845</name>
</gene>
<evidence type="ECO:0000256" key="4">
    <source>
        <dbReference type="ARBA" id="ARBA00022692"/>
    </source>
</evidence>
<keyword evidence="6" id="KW-1133">Transmembrane helix</keyword>
<comment type="caution">
    <text evidence="9">The sequence shown here is derived from an EMBL/GenBank/DDBJ whole genome shotgun (WGS) entry which is preliminary data.</text>
</comment>
<evidence type="ECO:0000256" key="7">
    <source>
        <dbReference type="ARBA" id="ARBA00023136"/>
    </source>
</evidence>
<reference evidence="9 10" key="1">
    <citation type="submission" date="2016-12" db="EMBL/GenBank/DDBJ databases">
        <title>Draft genome sequences of strains Salinicola socius SMB35, Salinicola sp. MH3R3-1 and Chromohalobacter sp. SMB17 from the Verkhnekamsk potash mining region of Russia.</title>
        <authorList>
            <person name="Mavrodi D.V."/>
            <person name="Olsson B.E."/>
            <person name="Korsakova E.S."/>
            <person name="Pyankova A."/>
            <person name="Mavrodi O.V."/>
            <person name="Plotnikova E.G."/>
        </authorList>
    </citation>
    <scope>NUCLEOTIDE SEQUENCE [LARGE SCALE GENOMIC DNA]</scope>
    <source>
        <strain evidence="9 10">SMB17</strain>
    </source>
</reference>
<dbReference type="CDD" id="cd04179">
    <property type="entry name" value="DPM_DPG-synthase_like"/>
    <property type="match status" value="1"/>
</dbReference>
<dbReference type="PANTHER" id="PTHR48090:SF3">
    <property type="entry name" value="UNDECAPRENYL-PHOSPHATE 4-DEOXY-4-FORMAMIDO-L-ARABINOSE TRANSFERASE"/>
    <property type="match status" value="1"/>
</dbReference>
<dbReference type="AlphaFoldDB" id="A0A1Q8TE98"/>
<dbReference type="GO" id="GO:0099621">
    <property type="term" value="F:undecaprenyl-phosphate 4-deoxy-4-formamido-L-arabinose transferase activity"/>
    <property type="evidence" value="ECO:0007669"/>
    <property type="project" value="TreeGrafter"/>
</dbReference>